<dbReference type="PROSITE" id="PS50026">
    <property type="entry name" value="EGF_3"/>
    <property type="match status" value="2"/>
</dbReference>
<dbReference type="Gene3D" id="2.10.25.10">
    <property type="entry name" value="Laminin"/>
    <property type="match status" value="4"/>
</dbReference>
<protein>
    <recommendedName>
        <fullName evidence="5">EGF-like domain-containing protein</fullName>
    </recommendedName>
</protein>
<evidence type="ECO:0000259" key="5">
    <source>
        <dbReference type="PROSITE" id="PS50026"/>
    </source>
</evidence>
<keyword evidence="7" id="KW-1185">Reference proteome</keyword>
<dbReference type="SMART" id="SM00181">
    <property type="entry name" value="EGF"/>
    <property type="match status" value="4"/>
</dbReference>
<sequence>MTIYIENTASNANSLAVSKDFIYWQNSDEVGTWQLPKNSSEHVARKLYSTPSLNYYDYQRVATNYTIQEQIEGIQCEALQGLIPNNSKPEPIASICQNYCLEGNCSVNAGGQPTCSCKAGHSGERCEVNACHQYCLHNGVCTLNEVMEPVCQCTTGYYGQRCETSTCKEYCLQGNCSLSAEGQPKCSCEAGYSGARCEVNACHEYCFNNGICFLNEENEPECECPADYEGKRCDIAITHAGDCADSSTQQVLRDPRSEMRQVFKEEVKRILELISDKLDGNEAKC</sequence>
<dbReference type="PROSITE" id="PS00022">
    <property type="entry name" value="EGF_1"/>
    <property type="match status" value="2"/>
</dbReference>
<comment type="caution">
    <text evidence="4">Lacks conserved residue(s) required for the propagation of feature annotation.</text>
</comment>
<evidence type="ECO:0000256" key="4">
    <source>
        <dbReference type="PROSITE-ProRule" id="PRU00076"/>
    </source>
</evidence>
<feature type="disulfide bond" evidence="4">
    <location>
        <begin position="202"/>
        <end position="212"/>
    </location>
</feature>
<reference evidence="6" key="1">
    <citation type="submission" date="2023-03" db="EMBL/GenBank/DDBJ databases">
        <title>Chromosome-level genomes of two armyworms, Mythimna separata and Mythimna loreyi, provide insights into the biosynthesis and reception of sex pheromones.</title>
        <authorList>
            <person name="Zhao H."/>
        </authorList>
    </citation>
    <scope>NUCLEOTIDE SEQUENCE</scope>
    <source>
        <strain evidence="6">BeijingLab</strain>
        <tissue evidence="6">Pupa</tissue>
    </source>
</reference>
<evidence type="ECO:0000256" key="2">
    <source>
        <dbReference type="ARBA" id="ARBA00022737"/>
    </source>
</evidence>
<accession>A0AAD7Y980</accession>
<evidence type="ECO:0000313" key="6">
    <source>
        <dbReference type="EMBL" id="KAJ8706682.1"/>
    </source>
</evidence>
<comment type="caution">
    <text evidence="6">The sequence shown here is derived from an EMBL/GenBank/DDBJ whole genome shotgun (WGS) entry which is preliminary data.</text>
</comment>
<organism evidence="6 7">
    <name type="scientific">Mythimna separata</name>
    <name type="common">Oriental armyworm</name>
    <name type="synonym">Pseudaletia separata</name>
    <dbReference type="NCBI Taxonomy" id="271217"/>
    <lineage>
        <taxon>Eukaryota</taxon>
        <taxon>Metazoa</taxon>
        <taxon>Ecdysozoa</taxon>
        <taxon>Arthropoda</taxon>
        <taxon>Hexapoda</taxon>
        <taxon>Insecta</taxon>
        <taxon>Pterygota</taxon>
        <taxon>Neoptera</taxon>
        <taxon>Endopterygota</taxon>
        <taxon>Lepidoptera</taxon>
        <taxon>Glossata</taxon>
        <taxon>Ditrysia</taxon>
        <taxon>Noctuoidea</taxon>
        <taxon>Noctuidae</taxon>
        <taxon>Noctuinae</taxon>
        <taxon>Hadenini</taxon>
        <taxon>Mythimna</taxon>
    </lineage>
</organism>
<feature type="domain" description="EGF-like" evidence="5">
    <location>
        <begin position="198"/>
        <end position="234"/>
    </location>
</feature>
<dbReference type="InterPro" id="IPR000742">
    <property type="entry name" value="EGF"/>
</dbReference>
<keyword evidence="2" id="KW-0677">Repeat</keyword>
<feature type="disulfide bond" evidence="4">
    <location>
        <begin position="153"/>
        <end position="162"/>
    </location>
</feature>
<evidence type="ECO:0000256" key="3">
    <source>
        <dbReference type="ARBA" id="ARBA00023157"/>
    </source>
</evidence>
<name>A0AAD7Y980_MYTSE</name>
<dbReference type="PROSITE" id="PS01186">
    <property type="entry name" value="EGF_2"/>
    <property type="match status" value="1"/>
</dbReference>
<dbReference type="SUPFAM" id="SSF57196">
    <property type="entry name" value="EGF/Laminin"/>
    <property type="match status" value="4"/>
</dbReference>
<dbReference type="Proteomes" id="UP001231518">
    <property type="component" value="Chromosome 30"/>
</dbReference>
<gene>
    <name evidence="6" type="ORF">PYW07_012760</name>
</gene>
<evidence type="ECO:0000313" key="7">
    <source>
        <dbReference type="Proteomes" id="UP001231518"/>
    </source>
</evidence>
<dbReference type="EMBL" id="JARGEI010000028">
    <property type="protein sequence ID" value="KAJ8706682.1"/>
    <property type="molecule type" value="Genomic_DNA"/>
</dbReference>
<dbReference type="PANTHER" id="PTHR24049:SF29">
    <property type="entry name" value="EGF-LIKE DOMAIN-CONTAINING PROTEIN"/>
    <property type="match status" value="1"/>
</dbReference>
<feature type="disulfide bond" evidence="4">
    <location>
        <begin position="131"/>
        <end position="141"/>
    </location>
</feature>
<keyword evidence="3 4" id="KW-1015">Disulfide bond</keyword>
<dbReference type="PANTHER" id="PTHR24049">
    <property type="entry name" value="CRUMBS FAMILY MEMBER"/>
    <property type="match status" value="1"/>
</dbReference>
<proteinExistence type="predicted"/>
<feature type="disulfide bond" evidence="4">
    <location>
        <begin position="224"/>
        <end position="233"/>
    </location>
</feature>
<feature type="domain" description="EGF-like" evidence="5">
    <location>
        <begin position="127"/>
        <end position="163"/>
    </location>
</feature>
<dbReference type="InterPro" id="IPR051022">
    <property type="entry name" value="Notch_Cell-Fate_Det"/>
</dbReference>
<evidence type="ECO:0000256" key="1">
    <source>
        <dbReference type="ARBA" id="ARBA00022536"/>
    </source>
</evidence>
<keyword evidence="1 4" id="KW-0245">EGF-like domain</keyword>
<dbReference type="AlphaFoldDB" id="A0AAD7Y980"/>